<name>A0ABT9H4D4_9SPHN</name>
<evidence type="ECO:0000256" key="1">
    <source>
        <dbReference type="SAM" id="MobiDB-lite"/>
    </source>
</evidence>
<reference evidence="3 4" key="1">
    <citation type="submission" date="2023-08" db="EMBL/GenBank/DDBJ databases">
        <title>genomic of DY56.</title>
        <authorList>
            <person name="Wang Y."/>
        </authorList>
    </citation>
    <scope>NUCLEOTIDE SEQUENCE [LARGE SCALE GENOMIC DNA]</scope>
    <source>
        <strain evidence="3 4">DY56-A-20</strain>
    </source>
</reference>
<feature type="transmembrane region" description="Helical" evidence="2">
    <location>
        <begin position="75"/>
        <end position="97"/>
    </location>
</feature>
<protein>
    <recommendedName>
        <fullName evidence="5">DUF805 domain-containing protein</fullName>
    </recommendedName>
</protein>
<feature type="transmembrane region" description="Helical" evidence="2">
    <location>
        <begin position="103"/>
        <end position="120"/>
    </location>
</feature>
<organism evidence="3 4">
    <name type="scientific">Qipengyuania benthica</name>
    <dbReference type="NCBI Taxonomy" id="3067651"/>
    <lineage>
        <taxon>Bacteria</taxon>
        <taxon>Pseudomonadati</taxon>
        <taxon>Pseudomonadota</taxon>
        <taxon>Alphaproteobacteria</taxon>
        <taxon>Sphingomonadales</taxon>
        <taxon>Erythrobacteraceae</taxon>
        <taxon>Qipengyuania</taxon>
    </lineage>
</organism>
<dbReference type="Proteomes" id="UP001235664">
    <property type="component" value="Unassembled WGS sequence"/>
</dbReference>
<evidence type="ECO:0000256" key="2">
    <source>
        <dbReference type="SAM" id="Phobius"/>
    </source>
</evidence>
<keyword evidence="2" id="KW-1133">Transmembrane helix</keyword>
<accession>A0ABT9H4D4</accession>
<feature type="transmembrane region" description="Helical" evidence="2">
    <location>
        <begin position="44"/>
        <end position="63"/>
    </location>
</feature>
<feature type="region of interest" description="Disordered" evidence="1">
    <location>
        <begin position="128"/>
        <end position="147"/>
    </location>
</feature>
<proteinExistence type="predicted"/>
<sequence length="147" mass="16115">MAWRRWLGLEKQTLAEKRAALNGVSLFFGALIGANLGTTSQLPLADYALIVAVICLIVLYLHLAPVARRRWTNVANLLGLVGGLYLLLIHEIGAAAFEGGRPSAQIFVTICFWIASVLFIELRPLDGESPPDRTTPQAEEPDHRIGR</sequence>
<comment type="caution">
    <text evidence="3">The sequence shown here is derived from an EMBL/GenBank/DDBJ whole genome shotgun (WGS) entry which is preliminary data.</text>
</comment>
<gene>
    <name evidence="3" type="ORF">Q9K01_00745</name>
</gene>
<evidence type="ECO:0000313" key="4">
    <source>
        <dbReference type="Proteomes" id="UP001235664"/>
    </source>
</evidence>
<keyword evidence="2" id="KW-0472">Membrane</keyword>
<dbReference type="RefSeq" id="WP_305928302.1">
    <property type="nucleotide sequence ID" value="NZ_JAVAIL010000001.1"/>
</dbReference>
<evidence type="ECO:0008006" key="5">
    <source>
        <dbReference type="Google" id="ProtNLM"/>
    </source>
</evidence>
<keyword evidence="2" id="KW-0812">Transmembrane</keyword>
<dbReference type="EMBL" id="JAVAIL010000001">
    <property type="protein sequence ID" value="MDP4538153.1"/>
    <property type="molecule type" value="Genomic_DNA"/>
</dbReference>
<feature type="transmembrane region" description="Helical" evidence="2">
    <location>
        <begin position="20"/>
        <end position="38"/>
    </location>
</feature>
<evidence type="ECO:0000313" key="3">
    <source>
        <dbReference type="EMBL" id="MDP4538153.1"/>
    </source>
</evidence>
<keyword evidence="4" id="KW-1185">Reference proteome</keyword>